<keyword evidence="4" id="KW-1185">Reference proteome</keyword>
<proteinExistence type="predicted"/>
<dbReference type="GO" id="GO:0015871">
    <property type="term" value="P:choline transport"/>
    <property type="evidence" value="ECO:0007669"/>
    <property type="project" value="InterPro"/>
</dbReference>
<feature type="chain" id="PRO_5005672399" evidence="1">
    <location>
        <begin position="27"/>
        <end position="310"/>
    </location>
</feature>
<protein>
    <submittedName>
        <fullName evidence="3">Substrate-binding region of ABC-type glycine betaine transport system</fullName>
    </submittedName>
</protein>
<keyword evidence="1" id="KW-0732">Signal</keyword>
<dbReference type="Proteomes" id="UP000001661">
    <property type="component" value="Chromosome"/>
</dbReference>
<dbReference type="EMBL" id="CP002105">
    <property type="protein sequence ID" value="ADL13748.1"/>
    <property type="molecule type" value="Genomic_DNA"/>
</dbReference>
<evidence type="ECO:0000313" key="4">
    <source>
        <dbReference type="Proteomes" id="UP000001661"/>
    </source>
</evidence>
<dbReference type="AlphaFoldDB" id="D9QU27"/>
<evidence type="ECO:0000313" key="3">
    <source>
        <dbReference type="EMBL" id="ADL13748.1"/>
    </source>
</evidence>
<dbReference type="InterPro" id="IPR007210">
    <property type="entry name" value="ABC_Gly_betaine_transp_sub-bd"/>
</dbReference>
<dbReference type="KEGG" id="aar:Acear_2263"/>
<reference evidence="3 4" key="1">
    <citation type="journal article" date="2010" name="Stand. Genomic Sci.">
        <title>Complete genome sequence of Acetohalobium arabaticum type strain (Z-7288).</title>
        <authorList>
            <person name="Sikorski J."/>
            <person name="Lapidus A."/>
            <person name="Chertkov O."/>
            <person name="Lucas S."/>
            <person name="Copeland A."/>
            <person name="Glavina Del Rio T."/>
            <person name="Nolan M."/>
            <person name="Tice H."/>
            <person name="Cheng J.F."/>
            <person name="Han C."/>
            <person name="Brambilla E."/>
            <person name="Pitluck S."/>
            <person name="Liolios K."/>
            <person name="Ivanova N."/>
            <person name="Mavromatis K."/>
            <person name="Mikhailova N."/>
            <person name="Pati A."/>
            <person name="Bruce D."/>
            <person name="Detter C."/>
            <person name="Tapia R."/>
            <person name="Goodwin L."/>
            <person name="Chen A."/>
            <person name="Palaniappan K."/>
            <person name="Land M."/>
            <person name="Hauser L."/>
            <person name="Chang Y.J."/>
            <person name="Jeffries C.D."/>
            <person name="Rohde M."/>
            <person name="Goker M."/>
            <person name="Spring S."/>
            <person name="Woyke T."/>
            <person name="Bristow J."/>
            <person name="Eisen J.A."/>
            <person name="Markowitz V."/>
            <person name="Hugenholtz P."/>
            <person name="Kyrpides N.C."/>
            <person name="Klenk H.P."/>
        </authorList>
    </citation>
    <scope>NUCLEOTIDE SEQUENCE [LARGE SCALE GENOMIC DNA]</scope>
    <source>
        <strain evidence="4">ATCC 49924 / DSM 5501 / Z-7288</strain>
    </source>
</reference>
<dbReference type="Pfam" id="PF04069">
    <property type="entry name" value="OpuAC"/>
    <property type="match status" value="1"/>
</dbReference>
<dbReference type="CDD" id="cd13640">
    <property type="entry name" value="PBP2_ChoX"/>
    <property type="match status" value="1"/>
</dbReference>
<dbReference type="GO" id="GO:0022857">
    <property type="term" value="F:transmembrane transporter activity"/>
    <property type="evidence" value="ECO:0007669"/>
    <property type="project" value="InterPro"/>
</dbReference>
<dbReference type="InterPro" id="IPR017783">
    <property type="entry name" value="ABC_choline_sub-bd"/>
</dbReference>
<dbReference type="GO" id="GO:0033265">
    <property type="term" value="F:choline binding"/>
    <property type="evidence" value="ECO:0007669"/>
    <property type="project" value="InterPro"/>
</dbReference>
<dbReference type="STRING" id="574087.Acear_2263"/>
<dbReference type="RefSeq" id="WP_013279189.1">
    <property type="nucleotide sequence ID" value="NC_014378.1"/>
</dbReference>
<evidence type="ECO:0000259" key="2">
    <source>
        <dbReference type="Pfam" id="PF04069"/>
    </source>
</evidence>
<dbReference type="SUPFAM" id="SSF53850">
    <property type="entry name" value="Periplasmic binding protein-like II"/>
    <property type="match status" value="1"/>
</dbReference>
<feature type="domain" description="ABC-type glycine betaine transport system substrate-binding" evidence="2">
    <location>
        <begin position="31"/>
        <end position="279"/>
    </location>
</feature>
<dbReference type="Gene3D" id="3.40.190.100">
    <property type="entry name" value="Glycine betaine-binding periplasmic protein, domain 2"/>
    <property type="match status" value="1"/>
</dbReference>
<sequence>MEKKYIAVFLLVVISAASLVSGQALAESNDMIILGEADWPGIRAKNAVAVHVLETIGYSVETQTGADPIMYQGLAQGDIDAYLGSWMPSMENTRKELKDKINVVATNMDEGIYTMAVPEYVWEAGVRSYADLDKHADKFNHKMYVGPAGWASSKTMAKAVKKDIYGLGDWQAVNSSQSAMMAQVKRSVRREEWIVFIGWQPHWMNYILDIKYLKDPKGLWVSPESWVDTITRTGFKEDHPEVNKFLKQFKVDVEANDKWIYEVGKNSRDSKEVAREWITENMDVVKGWLEGVKAQNGKKAAEVLEEKLTE</sequence>
<dbReference type="GO" id="GO:0042597">
    <property type="term" value="C:periplasmic space"/>
    <property type="evidence" value="ECO:0007669"/>
    <property type="project" value="InterPro"/>
</dbReference>
<dbReference type="HOGENOM" id="CLU_008673_1_1_9"/>
<evidence type="ECO:0000256" key="1">
    <source>
        <dbReference type="SAM" id="SignalP"/>
    </source>
</evidence>
<feature type="signal peptide" evidence="1">
    <location>
        <begin position="1"/>
        <end position="26"/>
    </location>
</feature>
<dbReference type="eggNOG" id="COG2113">
    <property type="taxonomic scope" value="Bacteria"/>
</dbReference>
<dbReference type="GO" id="GO:0043190">
    <property type="term" value="C:ATP-binding cassette (ABC) transporter complex"/>
    <property type="evidence" value="ECO:0007669"/>
    <property type="project" value="InterPro"/>
</dbReference>
<dbReference type="Gene3D" id="3.40.190.10">
    <property type="entry name" value="Periplasmic binding protein-like II"/>
    <property type="match status" value="1"/>
</dbReference>
<name>D9QU27_ACEAZ</name>
<organism evidence="3 4">
    <name type="scientific">Acetohalobium arabaticum (strain ATCC 49924 / DSM 5501 / Z-7288)</name>
    <dbReference type="NCBI Taxonomy" id="574087"/>
    <lineage>
        <taxon>Bacteria</taxon>
        <taxon>Bacillati</taxon>
        <taxon>Bacillota</taxon>
        <taxon>Clostridia</taxon>
        <taxon>Halanaerobiales</taxon>
        <taxon>Halobacteroidaceae</taxon>
        <taxon>Acetohalobium</taxon>
    </lineage>
</organism>
<accession>D9QU27</accession>
<gene>
    <name evidence="3" type="ordered locus">Acear_2263</name>
</gene>
<dbReference type="OrthoDB" id="9787902at2"/>